<dbReference type="Proteomes" id="UP000294562">
    <property type="component" value="Unassembled WGS sequence"/>
</dbReference>
<dbReference type="EMBL" id="SMZO01000011">
    <property type="protein sequence ID" value="TDL89352.1"/>
    <property type="molecule type" value="Genomic_DNA"/>
</dbReference>
<evidence type="ECO:0000256" key="1">
    <source>
        <dbReference type="SAM" id="Phobius"/>
    </source>
</evidence>
<name>A0A4R6AZP0_9RHOB</name>
<keyword evidence="2" id="KW-0732">Signal</keyword>
<keyword evidence="1" id="KW-1133">Transmembrane helix</keyword>
<feature type="transmembrane region" description="Helical" evidence="1">
    <location>
        <begin position="196"/>
        <end position="215"/>
    </location>
</feature>
<dbReference type="AlphaFoldDB" id="A0A4R6AZP0"/>
<dbReference type="RefSeq" id="WP_133342154.1">
    <property type="nucleotide sequence ID" value="NZ_SMZO01000011.1"/>
</dbReference>
<gene>
    <name evidence="3" type="ORF">E2L05_06800</name>
</gene>
<organism evidence="3 4">
    <name type="scientific">Meridianimarinicoccus aquatilis</name>
    <dbReference type="NCBI Taxonomy" id="2552766"/>
    <lineage>
        <taxon>Bacteria</taxon>
        <taxon>Pseudomonadati</taxon>
        <taxon>Pseudomonadota</taxon>
        <taxon>Alphaproteobacteria</taxon>
        <taxon>Rhodobacterales</taxon>
        <taxon>Paracoccaceae</taxon>
        <taxon>Meridianimarinicoccus</taxon>
    </lineage>
</organism>
<reference evidence="3 4" key="1">
    <citation type="submission" date="2019-03" db="EMBL/GenBank/DDBJ databases">
        <title>Rhodobacteraceae bacterium SM1902, a new member of the family Rhodobacteraceae isolated from Yantai.</title>
        <authorList>
            <person name="Sun Y."/>
        </authorList>
    </citation>
    <scope>NUCLEOTIDE SEQUENCE [LARGE SCALE GENOMIC DNA]</scope>
    <source>
        <strain evidence="3 4">SM1902</strain>
    </source>
</reference>
<accession>A0A4R6AZP0</accession>
<dbReference type="OrthoDB" id="7862267at2"/>
<protein>
    <recommendedName>
        <fullName evidence="5">VPLPA-CTERM sorting domain-containing protein</fullName>
    </recommendedName>
</protein>
<feature type="signal peptide" evidence="2">
    <location>
        <begin position="1"/>
        <end position="20"/>
    </location>
</feature>
<feature type="chain" id="PRO_5020397671" description="VPLPA-CTERM sorting domain-containing protein" evidence="2">
    <location>
        <begin position="21"/>
        <end position="221"/>
    </location>
</feature>
<proteinExistence type="predicted"/>
<evidence type="ECO:0008006" key="5">
    <source>
        <dbReference type="Google" id="ProtNLM"/>
    </source>
</evidence>
<evidence type="ECO:0000256" key="2">
    <source>
        <dbReference type="SAM" id="SignalP"/>
    </source>
</evidence>
<evidence type="ECO:0000313" key="4">
    <source>
        <dbReference type="Proteomes" id="UP000294562"/>
    </source>
</evidence>
<keyword evidence="4" id="KW-1185">Reference proteome</keyword>
<keyword evidence="1" id="KW-0812">Transmembrane</keyword>
<sequence length="221" mass="22519">MNKTFFIAAAAFLFAGTAQAALLDFETGYAGNKTAIVGDEFEAAFGVTFSSAGGLNIVEVGGPADGFVPGDTPDPVDAFGSYFLTSGFGTVTQLVIDYTLGASEASFEVGDIDGSGSDLEEFTFVAKDEFGNVLSSQFVDGNDADAGDAAVTKIGFSGLSGLISKIEITGTTFGGTRKIGIAFDNFNTTLDTTTPVPLPAALPLAIAGVGALGFVRSRRKG</sequence>
<keyword evidence="1" id="KW-0472">Membrane</keyword>
<evidence type="ECO:0000313" key="3">
    <source>
        <dbReference type="EMBL" id="TDL89352.1"/>
    </source>
</evidence>
<comment type="caution">
    <text evidence="3">The sequence shown here is derived from an EMBL/GenBank/DDBJ whole genome shotgun (WGS) entry which is preliminary data.</text>
</comment>